<evidence type="ECO:0000259" key="7">
    <source>
        <dbReference type="Pfam" id="PF01171"/>
    </source>
</evidence>
<evidence type="ECO:0000256" key="6">
    <source>
        <dbReference type="HAMAP-Rule" id="MF_01161"/>
    </source>
</evidence>
<evidence type="ECO:0000256" key="5">
    <source>
        <dbReference type="ARBA" id="ARBA00048539"/>
    </source>
</evidence>
<dbReference type="Pfam" id="PF01171">
    <property type="entry name" value="ATP_bind_3"/>
    <property type="match status" value="1"/>
</dbReference>
<dbReference type="InterPro" id="IPR012094">
    <property type="entry name" value="tRNA_Ile_lys_synt"/>
</dbReference>
<keyword evidence="1 6" id="KW-0436">Ligase</keyword>
<dbReference type="InterPro" id="IPR014729">
    <property type="entry name" value="Rossmann-like_a/b/a_fold"/>
</dbReference>
<evidence type="ECO:0000256" key="3">
    <source>
        <dbReference type="ARBA" id="ARBA00022741"/>
    </source>
</evidence>
<evidence type="ECO:0000256" key="2">
    <source>
        <dbReference type="ARBA" id="ARBA00022694"/>
    </source>
</evidence>
<dbReference type="GO" id="GO:0005737">
    <property type="term" value="C:cytoplasm"/>
    <property type="evidence" value="ECO:0007669"/>
    <property type="project" value="UniProtKB-SubCell"/>
</dbReference>
<keyword evidence="4 6" id="KW-0067">ATP-binding</keyword>
<evidence type="ECO:0000313" key="8">
    <source>
        <dbReference type="EMBL" id="MBN9672500.1"/>
    </source>
</evidence>
<dbReference type="GO" id="GO:0032267">
    <property type="term" value="F:tRNA(Ile)-lysidine synthase activity"/>
    <property type="evidence" value="ECO:0007669"/>
    <property type="project" value="UniProtKB-EC"/>
</dbReference>
<dbReference type="Proteomes" id="UP000664096">
    <property type="component" value="Unassembled WGS sequence"/>
</dbReference>
<organism evidence="8 9">
    <name type="scientific">Roseibium aggregatum</name>
    <dbReference type="NCBI Taxonomy" id="187304"/>
    <lineage>
        <taxon>Bacteria</taxon>
        <taxon>Pseudomonadati</taxon>
        <taxon>Pseudomonadota</taxon>
        <taxon>Alphaproteobacteria</taxon>
        <taxon>Hyphomicrobiales</taxon>
        <taxon>Stappiaceae</taxon>
        <taxon>Roseibium</taxon>
    </lineage>
</organism>
<reference evidence="8" key="1">
    <citation type="submission" date="2020-12" db="EMBL/GenBank/DDBJ databases">
        <title>Oil enriched cultivation method for isolating marine PHA-producing bacteria.</title>
        <authorList>
            <person name="Zheng W."/>
            <person name="Yu S."/>
            <person name="Huang Y."/>
        </authorList>
    </citation>
    <scope>NUCLEOTIDE SEQUENCE</scope>
    <source>
        <strain evidence="8">SY-2-12</strain>
    </source>
</reference>
<dbReference type="EC" id="6.3.4.19" evidence="6"/>
<comment type="similarity">
    <text evidence="6">Belongs to the tRNA(Ile)-lysidine synthase family.</text>
</comment>
<name>A0A939EG28_9HYPH</name>
<accession>A0A939EG28</accession>
<dbReference type="SUPFAM" id="SSF52402">
    <property type="entry name" value="Adenine nucleotide alpha hydrolases-like"/>
    <property type="match status" value="1"/>
</dbReference>
<dbReference type="PANTHER" id="PTHR43033">
    <property type="entry name" value="TRNA(ILE)-LYSIDINE SYNTHASE-RELATED"/>
    <property type="match status" value="1"/>
</dbReference>
<protein>
    <recommendedName>
        <fullName evidence="6">tRNA(Ile)-lysidine synthase</fullName>
        <ecNumber evidence="6">6.3.4.19</ecNumber>
    </recommendedName>
    <alternativeName>
        <fullName evidence="6">tRNA(Ile)-2-lysyl-cytidine synthase</fullName>
    </alternativeName>
    <alternativeName>
        <fullName evidence="6">tRNA(Ile)-lysidine synthetase</fullName>
    </alternativeName>
</protein>
<comment type="domain">
    <text evidence="6">The N-terminal region contains the highly conserved SGGXDS motif, predicted to be a P-loop motif involved in ATP binding.</text>
</comment>
<comment type="catalytic activity">
    <reaction evidence="5 6">
        <text>cytidine(34) in tRNA(Ile2) + L-lysine + ATP = lysidine(34) in tRNA(Ile2) + AMP + diphosphate + H(+)</text>
        <dbReference type="Rhea" id="RHEA:43744"/>
        <dbReference type="Rhea" id="RHEA-COMP:10625"/>
        <dbReference type="Rhea" id="RHEA-COMP:10670"/>
        <dbReference type="ChEBI" id="CHEBI:15378"/>
        <dbReference type="ChEBI" id="CHEBI:30616"/>
        <dbReference type="ChEBI" id="CHEBI:32551"/>
        <dbReference type="ChEBI" id="CHEBI:33019"/>
        <dbReference type="ChEBI" id="CHEBI:82748"/>
        <dbReference type="ChEBI" id="CHEBI:83665"/>
        <dbReference type="ChEBI" id="CHEBI:456215"/>
        <dbReference type="EC" id="6.3.4.19"/>
    </reaction>
</comment>
<comment type="subcellular location">
    <subcellularLocation>
        <location evidence="6">Cytoplasm</location>
    </subcellularLocation>
</comment>
<feature type="domain" description="tRNA(Ile)-lysidine/2-thiocytidine synthase N-terminal" evidence="7">
    <location>
        <begin position="32"/>
        <end position="214"/>
    </location>
</feature>
<dbReference type="GO" id="GO:0006400">
    <property type="term" value="P:tRNA modification"/>
    <property type="evidence" value="ECO:0007669"/>
    <property type="project" value="UniProtKB-UniRule"/>
</dbReference>
<evidence type="ECO:0000313" key="9">
    <source>
        <dbReference type="Proteomes" id="UP000664096"/>
    </source>
</evidence>
<dbReference type="RefSeq" id="WP_207142330.1">
    <property type="nucleotide sequence ID" value="NZ_JAEKJZ010000004.1"/>
</dbReference>
<dbReference type="EMBL" id="JAEKJZ010000004">
    <property type="protein sequence ID" value="MBN9672500.1"/>
    <property type="molecule type" value="Genomic_DNA"/>
</dbReference>
<sequence>MRNVPETPVGPDGLQASEADLLFQPLTPFSNLALAVSGGADSLSLLVLFNDWRQRTGWGGAVEVVTVDHGLRPESADEAALVAQCAEARDLPHTILCWQGEKPSRNLQEDARLARYRLIAEHMRHSGAEALVLGHHLYDQAETFLDRLTRGSGLAGLSAMAPDEPDGPEGLRLLRPLLSVPRERLEASLAVRGLDWCRDPSNDDPKYKRGRLRRILPLLAAEGLSSERIAQTARQLRRAREALDTVVGQTAAAEIEDHPAGALRLTRDAYCGLAEELRLRLLTHMVLRTAGVRPRLRLQKLETLDRQLMSGKSGRHTLAGVLFETGESWLWAAREPGRSPPETLRNPRGRGIWDRRYRYRFPENETGGMPDRDLFLGPLCSAPVAPPDILWPSGWPKSAFGCSPVVWDADGMAISGPLLAGRAGADSGVGMPFDLERLPIQGRLTVNYVEEGAADGEN</sequence>
<dbReference type="InterPro" id="IPR012795">
    <property type="entry name" value="tRNA_Ile_lys_synt_N"/>
</dbReference>
<keyword evidence="2 6" id="KW-0819">tRNA processing</keyword>
<dbReference type="AlphaFoldDB" id="A0A939EG28"/>
<dbReference type="InterPro" id="IPR011063">
    <property type="entry name" value="TilS/TtcA_N"/>
</dbReference>
<comment type="function">
    <text evidence="6">Ligates lysine onto the cytidine present at position 34 of the AUA codon-specific tRNA(Ile) that contains the anticodon CAU, in an ATP-dependent manner. Cytidine is converted to lysidine, thus changing the amino acid specificity of the tRNA from methionine to isoleucine.</text>
</comment>
<keyword evidence="6" id="KW-0963">Cytoplasm</keyword>
<feature type="binding site" evidence="6">
    <location>
        <begin position="37"/>
        <end position="42"/>
    </location>
    <ligand>
        <name>ATP</name>
        <dbReference type="ChEBI" id="CHEBI:30616"/>
    </ligand>
</feature>
<proteinExistence type="inferred from homology"/>
<evidence type="ECO:0000256" key="1">
    <source>
        <dbReference type="ARBA" id="ARBA00022598"/>
    </source>
</evidence>
<keyword evidence="3 6" id="KW-0547">Nucleotide-binding</keyword>
<comment type="caution">
    <text evidence="8">The sequence shown here is derived from an EMBL/GenBank/DDBJ whole genome shotgun (WGS) entry which is preliminary data.</text>
</comment>
<dbReference type="HAMAP" id="MF_01161">
    <property type="entry name" value="tRNA_Ile_lys_synt"/>
    <property type="match status" value="1"/>
</dbReference>
<dbReference type="NCBIfam" id="TIGR02432">
    <property type="entry name" value="lysidine_TilS_N"/>
    <property type="match status" value="1"/>
</dbReference>
<gene>
    <name evidence="6 8" type="primary">tilS</name>
    <name evidence="8" type="ORF">JF539_19255</name>
</gene>
<dbReference type="CDD" id="cd01992">
    <property type="entry name" value="TilS_N"/>
    <property type="match status" value="1"/>
</dbReference>
<dbReference type="PANTHER" id="PTHR43033:SF1">
    <property type="entry name" value="TRNA(ILE)-LYSIDINE SYNTHASE-RELATED"/>
    <property type="match status" value="1"/>
</dbReference>
<evidence type="ECO:0000256" key="4">
    <source>
        <dbReference type="ARBA" id="ARBA00022840"/>
    </source>
</evidence>
<dbReference type="GO" id="GO:0005524">
    <property type="term" value="F:ATP binding"/>
    <property type="evidence" value="ECO:0007669"/>
    <property type="project" value="UniProtKB-UniRule"/>
</dbReference>
<dbReference type="Gene3D" id="3.40.50.620">
    <property type="entry name" value="HUPs"/>
    <property type="match status" value="1"/>
</dbReference>